<dbReference type="EMBL" id="BMAV01019430">
    <property type="protein sequence ID" value="GFY72427.1"/>
    <property type="molecule type" value="Genomic_DNA"/>
</dbReference>
<dbReference type="InterPro" id="IPR003599">
    <property type="entry name" value="Ig_sub"/>
</dbReference>
<dbReference type="GO" id="GO:0005886">
    <property type="term" value="C:plasma membrane"/>
    <property type="evidence" value="ECO:0007669"/>
    <property type="project" value="TreeGrafter"/>
</dbReference>
<dbReference type="Pfam" id="PF13927">
    <property type="entry name" value="Ig_3"/>
    <property type="match status" value="1"/>
</dbReference>
<evidence type="ECO:0000313" key="7">
    <source>
        <dbReference type="EMBL" id="GFY72427.1"/>
    </source>
</evidence>
<dbReference type="PROSITE" id="PS00018">
    <property type="entry name" value="EF_HAND_1"/>
    <property type="match status" value="2"/>
</dbReference>
<dbReference type="Proteomes" id="UP000886998">
    <property type="component" value="Unassembled WGS sequence"/>
</dbReference>
<dbReference type="GO" id="GO:0005509">
    <property type="term" value="F:calcium ion binding"/>
    <property type="evidence" value="ECO:0007669"/>
    <property type="project" value="InterPro"/>
</dbReference>
<dbReference type="GO" id="GO:0043025">
    <property type="term" value="C:neuronal cell body"/>
    <property type="evidence" value="ECO:0007669"/>
    <property type="project" value="TreeGrafter"/>
</dbReference>
<accession>A0A8X7CQB1</accession>
<dbReference type="CDD" id="cd00051">
    <property type="entry name" value="EFh"/>
    <property type="match status" value="1"/>
</dbReference>
<feature type="compositionally biased region" description="Low complexity" evidence="4">
    <location>
        <begin position="55"/>
        <end position="71"/>
    </location>
</feature>
<dbReference type="InterPro" id="IPR018247">
    <property type="entry name" value="EF_Hand_1_Ca_BS"/>
</dbReference>
<keyword evidence="3" id="KW-0393">Immunoglobulin domain</keyword>
<dbReference type="Gene3D" id="1.10.238.10">
    <property type="entry name" value="EF-hand"/>
    <property type="match status" value="1"/>
</dbReference>
<dbReference type="GO" id="GO:0007156">
    <property type="term" value="P:homophilic cell adhesion via plasma membrane adhesion molecules"/>
    <property type="evidence" value="ECO:0007669"/>
    <property type="project" value="TreeGrafter"/>
</dbReference>
<dbReference type="GO" id="GO:0030424">
    <property type="term" value="C:axon"/>
    <property type="evidence" value="ECO:0007669"/>
    <property type="project" value="TreeGrafter"/>
</dbReference>
<feature type="domain" description="EF-hand" evidence="5">
    <location>
        <begin position="242"/>
        <end position="269"/>
    </location>
</feature>
<feature type="domain" description="Ig-like" evidence="6">
    <location>
        <begin position="445"/>
        <end position="529"/>
    </location>
</feature>
<organism evidence="7 8">
    <name type="scientific">Trichonephila inaurata madagascariensis</name>
    <dbReference type="NCBI Taxonomy" id="2747483"/>
    <lineage>
        <taxon>Eukaryota</taxon>
        <taxon>Metazoa</taxon>
        <taxon>Ecdysozoa</taxon>
        <taxon>Arthropoda</taxon>
        <taxon>Chelicerata</taxon>
        <taxon>Arachnida</taxon>
        <taxon>Araneae</taxon>
        <taxon>Araneomorphae</taxon>
        <taxon>Entelegynae</taxon>
        <taxon>Araneoidea</taxon>
        <taxon>Nephilidae</taxon>
        <taxon>Trichonephila</taxon>
        <taxon>Trichonephila inaurata</taxon>
    </lineage>
</organism>
<evidence type="ECO:0000313" key="8">
    <source>
        <dbReference type="Proteomes" id="UP000886998"/>
    </source>
</evidence>
<dbReference type="InterPro" id="IPR011992">
    <property type="entry name" value="EF-hand-dom_pair"/>
</dbReference>
<dbReference type="InterPro" id="IPR013783">
    <property type="entry name" value="Ig-like_fold"/>
</dbReference>
<keyword evidence="2" id="KW-1015">Disulfide bond</keyword>
<dbReference type="PANTHER" id="PTHR45080">
    <property type="entry name" value="CONTACTIN 5"/>
    <property type="match status" value="1"/>
</dbReference>
<protein>
    <submittedName>
        <fullName evidence="7">Follistatin-related protein 5</fullName>
    </submittedName>
</protein>
<dbReference type="PANTHER" id="PTHR45080:SF32">
    <property type="entry name" value="MAM DOMAIN CONTAINING GLYCOSYLPHOSPHATIDYLINOSITOL ANCHOR 1"/>
    <property type="match status" value="1"/>
</dbReference>
<dbReference type="CDD" id="cd00096">
    <property type="entry name" value="Ig"/>
    <property type="match status" value="1"/>
</dbReference>
<gene>
    <name evidence="7" type="primary">X975_26719</name>
    <name evidence="7" type="ORF">TNIN_291451</name>
</gene>
<dbReference type="InterPro" id="IPR013098">
    <property type="entry name" value="Ig_I-set"/>
</dbReference>
<feature type="domain" description="Ig-like" evidence="6">
    <location>
        <begin position="332"/>
        <end position="436"/>
    </location>
</feature>
<feature type="region of interest" description="Disordered" evidence="4">
    <location>
        <begin position="579"/>
        <end position="612"/>
    </location>
</feature>
<dbReference type="InterPro" id="IPR003598">
    <property type="entry name" value="Ig_sub2"/>
</dbReference>
<dbReference type="InterPro" id="IPR036179">
    <property type="entry name" value="Ig-like_dom_sf"/>
</dbReference>
<dbReference type="Gene3D" id="2.60.40.10">
    <property type="entry name" value="Immunoglobulins"/>
    <property type="match status" value="2"/>
</dbReference>
<sequence length="831" mass="93202">MSCGKKEGRDENFLFTPAVLKIHVRRPLGRESEVNQWGGPHARVSKEAFGGRAFPSTPRTTDPVPPRTSSSITGMLASRRNVGDVKRLEPQKKSPLCRRTPVKPPLKMLSRETDSANSFFDPPFKFSLRGQGNLEEYSQLGNCRARFLWVPVQILLTECYFRLAGRIYFEKKKEDDSLLWKNLPPFETRRTIVVTPDPNPDSTQRECSHEDYDFMKENLLVFNNEKLMDSKKSGNEYLVSIMFSHYDQNNNGQLEAEELWQAAERDHLGQLSTSCILADMLLFDDADKDGRLNINEFYLAFSKLYSKWTPVSSMLSLRFPRGVFPSPLNPCPSVVPLSSRRVSVWCVSGVSGQSTEVNHVTARVGDNVEVKCDVTGTPPPPIIWRRNDMDLSVLNDEEIKVSQVFVDGSLYLTNVQLVHAGNYTCHAQRNKDITQTHVLHVQTLPEVHVVPKLQSRAPGELAEMECHVIGVPQPRVYWLKNDEELKMGSEKYTIIGNSTALVVGKITYSDTGAYMCVATNPAGTTRDISSLVVQDQPARSIPHLEHRFFAFHDWGGFRVRAAIFPPLIRSRPGVIPGPGMGGQGPIARCPQRADRSCTPPPTRQDPTSPSADGRCRYLGHGWKYGYVVHTNQRGMYKLDLQGMKYLKTVDLTPYNCAPKTADFASFGGLVILECLEPVTGRPTGQIVLDYLTDTVLVHSTTLFGRPHVSPDSRRVVTLKANDHSVVIVAQEITEDDNAPNQRRGLLSFQNDALLRFVRDVFFKGGHPLCGSLGWQSGDDHRHRPSFRPPTGRLGQQQPPHRECGRVWHVHGPPRAQDAPFCCQKRENGTGD</sequence>
<evidence type="ECO:0000256" key="1">
    <source>
        <dbReference type="ARBA" id="ARBA00022837"/>
    </source>
</evidence>
<feature type="region of interest" description="Disordered" evidence="4">
    <location>
        <begin position="51"/>
        <end position="72"/>
    </location>
</feature>
<dbReference type="PROSITE" id="PS50222">
    <property type="entry name" value="EF_HAND_2"/>
    <property type="match status" value="1"/>
</dbReference>
<keyword evidence="8" id="KW-1185">Reference proteome</keyword>
<dbReference type="SMART" id="SM00409">
    <property type="entry name" value="IG"/>
    <property type="match status" value="2"/>
</dbReference>
<dbReference type="GO" id="GO:0050808">
    <property type="term" value="P:synapse organization"/>
    <property type="evidence" value="ECO:0007669"/>
    <property type="project" value="TreeGrafter"/>
</dbReference>
<evidence type="ECO:0000256" key="2">
    <source>
        <dbReference type="ARBA" id="ARBA00023157"/>
    </source>
</evidence>
<keyword evidence="1" id="KW-0106">Calcium</keyword>
<dbReference type="GO" id="GO:0008046">
    <property type="term" value="F:axon guidance receptor activity"/>
    <property type="evidence" value="ECO:0007669"/>
    <property type="project" value="TreeGrafter"/>
</dbReference>
<evidence type="ECO:0000259" key="5">
    <source>
        <dbReference type="PROSITE" id="PS50222"/>
    </source>
</evidence>
<evidence type="ECO:0000259" key="6">
    <source>
        <dbReference type="PROSITE" id="PS50835"/>
    </source>
</evidence>
<comment type="caution">
    <text evidence="7">The sequence shown here is derived from an EMBL/GenBank/DDBJ whole genome shotgun (WGS) entry which is preliminary data.</text>
</comment>
<name>A0A8X7CQB1_9ARAC</name>
<reference evidence="7" key="1">
    <citation type="submission" date="2020-08" db="EMBL/GenBank/DDBJ databases">
        <title>Multicomponent nature underlies the extraordinary mechanical properties of spider dragline silk.</title>
        <authorList>
            <person name="Kono N."/>
            <person name="Nakamura H."/>
            <person name="Mori M."/>
            <person name="Yoshida Y."/>
            <person name="Ohtoshi R."/>
            <person name="Malay A.D."/>
            <person name="Moran D.A.P."/>
            <person name="Tomita M."/>
            <person name="Numata K."/>
            <person name="Arakawa K."/>
        </authorList>
    </citation>
    <scope>NUCLEOTIDE SEQUENCE</scope>
</reference>
<proteinExistence type="predicted"/>
<dbReference type="AlphaFoldDB" id="A0A8X7CQB1"/>
<dbReference type="PROSITE" id="PS50835">
    <property type="entry name" value="IG_LIKE"/>
    <property type="match status" value="2"/>
</dbReference>
<dbReference type="InterPro" id="IPR002048">
    <property type="entry name" value="EF_hand_dom"/>
</dbReference>
<dbReference type="OrthoDB" id="6085115at2759"/>
<dbReference type="FunFam" id="2.60.40.10:FF:000032">
    <property type="entry name" value="palladin isoform X1"/>
    <property type="match status" value="1"/>
</dbReference>
<evidence type="ECO:0000256" key="4">
    <source>
        <dbReference type="SAM" id="MobiDB-lite"/>
    </source>
</evidence>
<dbReference type="SUPFAM" id="SSF47473">
    <property type="entry name" value="EF-hand"/>
    <property type="match status" value="1"/>
</dbReference>
<dbReference type="SUPFAM" id="SSF48726">
    <property type="entry name" value="Immunoglobulin"/>
    <property type="match status" value="2"/>
</dbReference>
<dbReference type="SMART" id="SM00408">
    <property type="entry name" value="IGc2"/>
    <property type="match status" value="2"/>
</dbReference>
<feature type="region of interest" description="Disordered" evidence="4">
    <location>
        <begin position="774"/>
        <end position="800"/>
    </location>
</feature>
<dbReference type="InterPro" id="IPR007110">
    <property type="entry name" value="Ig-like_dom"/>
</dbReference>
<evidence type="ECO:0000256" key="3">
    <source>
        <dbReference type="ARBA" id="ARBA00023319"/>
    </source>
</evidence>
<dbReference type="Pfam" id="PF07679">
    <property type="entry name" value="I-set"/>
    <property type="match status" value="1"/>
</dbReference>
<dbReference type="InterPro" id="IPR050958">
    <property type="entry name" value="Cell_Adh-Cytoskel_Orgn"/>
</dbReference>